<evidence type="ECO:0000256" key="1">
    <source>
        <dbReference type="SAM" id="MobiDB-lite"/>
    </source>
</evidence>
<protein>
    <submittedName>
        <fullName evidence="2">Uncharacterized protein</fullName>
    </submittedName>
</protein>
<reference evidence="2 3" key="1">
    <citation type="submission" date="2019-05" db="EMBL/GenBank/DDBJ databases">
        <title>Another draft genome of Portunus trituberculatus and its Hox gene families provides insights of decapod evolution.</title>
        <authorList>
            <person name="Jeong J.-H."/>
            <person name="Song I."/>
            <person name="Kim S."/>
            <person name="Choi T."/>
            <person name="Kim D."/>
            <person name="Ryu S."/>
            <person name="Kim W."/>
        </authorList>
    </citation>
    <scope>NUCLEOTIDE SEQUENCE [LARGE SCALE GENOMIC DNA]</scope>
    <source>
        <tissue evidence="2">Muscle</tissue>
    </source>
</reference>
<dbReference type="EMBL" id="VSRR010020123">
    <property type="protein sequence ID" value="MPC62855.1"/>
    <property type="molecule type" value="Genomic_DNA"/>
</dbReference>
<organism evidence="2 3">
    <name type="scientific">Portunus trituberculatus</name>
    <name type="common">Swimming crab</name>
    <name type="synonym">Neptunus trituberculatus</name>
    <dbReference type="NCBI Taxonomy" id="210409"/>
    <lineage>
        <taxon>Eukaryota</taxon>
        <taxon>Metazoa</taxon>
        <taxon>Ecdysozoa</taxon>
        <taxon>Arthropoda</taxon>
        <taxon>Crustacea</taxon>
        <taxon>Multicrustacea</taxon>
        <taxon>Malacostraca</taxon>
        <taxon>Eumalacostraca</taxon>
        <taxon>Eucarida</taxon>
        <taxon>Decapoda</taxon>
        <taxon>Pleocyemata</taxon>
        <taxon>Brachyura</taxon>
        <taxon>Eubrachyura</taxon>
        <taxon>Portunoidea</taxon>
        <taxon>Portunidae</taxon>
        <taxon>Portuninae</taxon>
        <taxon>Portunus</taxon>
    </lineage>
</organism>
<name>A0A5B7GZL1_PORTR</name>
<proteinExistence type="predicted"/>
<accession>A0A5B7GZL1</accession>
<dbReference type="AlphaFoldDB" id="A0A5B7GZL1"/>
<feature type="compositionally biased region" description="Low complexity" evidence="1">
    <location>
        <begin position="8"/>
        <end position="18"/>
    </location>
</feature>
<evidence type="ECO:0000313" key="2">
    <source>
        <dbReference type="EMBL" id="MPC62855.1"/>
    </source>
</evidence>
<evidence type="ECO:0000313" key="3">
    <source>
        <dbReference type="Proteomes" id="UP000324222"/>
    </source>
</evidence>
<feature type="region of interest" description="Disordered" evidence="1">
    <location>
        <begin position="1"/>
        <end position="22"/>
    </location>
</feature>
<comment type="caution">
    <text evidence="2">The sequence shown here is derived from an EMBL/GenBank/DDBJ whole genome shotgun (WGS) entry which is preliminary data.</text>
</comment>
<gene>
    <name evidence="2" type="ORF">E2C01_056945</name>
</gene>
<keyword evidence="3" id="KW-1185">Reference proteome</keyword>
<sequence length="77" mass="8287">MGSPGPHAATRAAPTRPASCHTAPLNGVTSPTLAFFSSYVRDYLRIFFKSIFSMRSESGGAARGPRTLLASWWRSGN</sequence>
<dbReference type="Proteomes" id="UP000324222">
    <property type="component" value="Unassembled WGS sequence"/>
</dbReference>